<dbReference type="SUPFAM" id="SSF53448">
    <property type="entry name" value="Nucleotide-diphospho-sugar transferases"/>
    <property type="match status" value="1"/>
</dbReference>
<proteinExistence type="predicted"/>
<organism evidence="2 3">
    <name type="scientific">Gloeocapsopsis crepidinum LEGE 06123</name>
    <dbReference type="NCBI Taxonomy" id="588587"/>
    <lineage>
        <taxon>Bacteria</taxon>
        <taxon>Bacillati</taxon>
        <taxon>Cyanobacteriota</taxon>
        <taxon>Cyanophyceae</taxon>
        <taxon>Oscillatoriophycideae</taxon>
        <taxon>Chroococcales</taxon>
        <taxon>Chroococcaceae</taxon>
        <taxon>Gloeocapsopsis</taxon>
    </lineage>
</organism>
<evidence type="ECO:0000313" key="3">
    <source>
        <dbReference type="Proteomes" id="UP000651156"/>
    </source>
</evidence>
<evidence type="ECO:0000259" key="1">
    <source>
        <dbReference type="Pfam" id="PF00535"/>
    </source>
</evidence>
<name>A0ABR9UXH7_9CHRO</name>
<sequence length="332" mass="37253">MKKVTVIIPVYKVEKYIGAAVASVLAQTYQNWELLIVDDGSPDASVTICQQFDDARIKIIRQPNGGVSAARNTGIRHAQGEYIAFLDGDDLWLPQKLEKHLAHLESSPSVGVSFSRSAFIDESGDLLGTFMMPKLKDITPSYLLIDSVVGNGSAAVIRREVIKDSAMQNCYFDEQLHHAEDLEYWLRIAIQTSWQIEGISEALTLYRVNPQGASKNLLKQLESFEKVLAKTRTYAPELIAQCERPAKAYQLKSLARSAIRLQAGFVAVKLMHQALATHWSILKEPRRTLMTVVAAYLLWFLPESFYRQIETIALKVIGAVQKYRILQARQSG</sequence>
<comment type="caution">
    <text evidence="2">The sequence shown here is derived from an EMBL/GenBank/DDBJ whole genome shotgun (WGS) entry which is preliminary data.</text>
</comment>
<dbReference type="Gene3D" id="3.90.550.10">
    <property type="entry name" value="Spore Coat Polysaccharide Biosynthesis Protein SpsA, Chain A"/>
    <property type="match status" value="1"/>
</dbReference>
<dbReference type="Proteomes" id="UP000651156">
    <property type="component" value="Unassembled WGS sequence"/>
</dbReference>
<dbReference type="InterPro" id="IPR001173">
    <property type="entry name" value="Glyco_trans_2-like"/>
</dbReference>
<feature type="domain" description="Glycosyltransferase 2-like" evidence="1">
    <location>
        <begin position="5"/>
        <end position="164"/>
    </location>
</feature>
<dbReference type="Pfam" id="PF00535">
    <property type="entry name" value="Glycos_transf_2"/>
    <property type="match status" value="1"/>
</dbReference>
<evidence type="ECO:0000313" key="2">
    <source>
        <dbReference type="EMBL" id="MBE9192695.1"/>
    </source>
</evidence>
<gene>
    <name evidence="2" type="ORF">IQ230_20540</name>
</gene>
<dbReference type="EMBL" id="JADEWN010000062">
    <property type="protein sequence ID" value="MBE9192695.1"/>
    <property type="molecule type" value="Genomic_DNA"/>
</dbReference>
<dbReference type="PANTHER" id="PTHR22916:SF3">
    <property type="entry name" value="UDP-GLCNAC:BETAGAL BETA-1,3-N-ACETYLGLUCOSAMINYLTRANSFERASE-LIKE PROTEIN 1"/>
    <property type="match status" value="1"/>
</dbReference>
<dbReference type="RefSeq" id="WP_193934111.1">
    <property type="nucleotide sequence ID" value="NZ_CAWPMZ010000099.1"/>
</dbReference>
<reference evidence="2 3" key="1">
    <citation type="submission" date="2020-10" db="EMBL/GenBank/DDBJ databases">
        <authorList>
            <person name="Castelo-Branco R."/>
            <person name="Eusebio N."/>
            <person name="Adriana R."/>
            <person name="Vieira A."/>
            <person name="Brugerolle De Fraissinette N."/>
            <person name="Rezende De Castro R."/>
            <person name="Schneider M.P."/>
            <person name="Vasconcelos V."/>
            <person name="Leao P.N."/>
        </authorList>
    </citation>
    <scope>NUCLEOTIDE SEQUENCE [LARGE SCALE GENOMIC DNA]</scope>
    <source>
        <strain evidence="2 3">LEGE 06123</strain>
    </source>
</reference>
<dbReference type="CDD" id="cd00761">
    <property type="entry name" value="Glyco_tranf_GTA_type"/>
    <property type="match status" value="1"/>
</dbReference>
<keyword evidence="3" id="KW-1185">Reference proteome</keyword>
<dbReference type="PANTHER" id="PTHR22916">
    <property type="entry name" value="GLYCOSYLTRANSFERASE"/>
    <property type="match status" value="1"/>
</dbReference>
<protein>
    <submittedName>
        <fullName evidence="2">Glycosyltransferase family 2 protein</fullName>
    </submittedName>
</protein>
<dbReference type="InterPro" id="IPR029044">
    <property type="entry name" value="Nucleotide-diphossugar_trans"/>
</dbReference>
<accession>A0ABR9UXH7</accession>